<name>A0AAW1PDD6_9CHLO</name>
<dbReference type="PANTHER" id="PTHR43343">
    <property type="entry name" value="PEPTIDASE S12"/>
    <property type="match status" value="1"/>
</dbReference>
<sequence length="235" mass="24368">MAGAVAHREAIFAAKAVFSSAAQSVVSIADFRIVDGEEVAEGTGSGLVWDRYGHVVTNYHCVAKLAADKRGNQVTMVGVVNDKGNTQQFNATIKGLDPNRDIAVLQINAPAELLRPLKVGTSADLRVGQSVFAIGNPLGFSRTLTAGVVSGLDRIIPSPSGTRNYGAIQTDAAISKGNSGGPLLDSAGRLVGINTATFTRAGTGRSSGVNFALPVDMVRKVVPNLIVYGNSSSKM</sequence>
<comment type="similarity">
    <text evidence="1">Belongs to the peptidase S1C family.</text>
</comment>
<dbReference type="PRINTS" id="PR00834">
    <property type="entry name" value="PROTEASES2C"/>
</dbReference>
<protein>
    <recommendedName>
        <fullName evidence="6">Serine protease</fullName>
    </recommendedName>
</protein>
<dbReference type="Gene3D" id="2.40.10.10">
    <property type="entry name" value="Trypsin-like serine proteases"/>
    <property type="match status" value="2"/>
</dbReference>
<dbReference type="Pfam" id="PF13365">
    <property type="entry name" value="Trypsin_2"/>
    <property type="match status" value="1"/>
</dbReference>
<evidence type="ECO:0000256" key="2">
    <source>
        <dbReference type="ARBA" id="ARBA00022670"/>
    </source>
</evidence>
<evidence type="ECO:0000313" key="5">
    <source>
        <dbReference type="Proteomes" id="UP001489004"/>
    </source>
</evidence>
<evidence type="ECO:0000256" key="3">
    <source>
        <dbReference type="ARBA" id="ARBA00022801"/>
    </source>
</evidence>
<keyword evidence="2" id="KW-0645">Protease</keyword>
<dbReference type="Proteomes" id="UP001489004">
    <property type="component" value="Unassembled WGS sequence"/>
</dbReference>
<evidence type="ECO:0000256" key="1">
    <source>
        <dbReference type="ARBA" id="ARBA00010541"/>
    </source>
</evidence>
<dbReference type="GO" id="GO:0006508">
    <property type="term" value="P:proteolysis"/>
    <property type="evidence" value="ECO:0007669"/>
    <property type="project" value="UniProtKB-KW"/>
</dbReference>
<dbReference type="EMBL" id="JALJOR010000013">
    <property type="protein sequence ID" value="KAK9806912.1"/>
    <property type="molecule type" value="Genomic_DNA"/>
</dbReference>
<dbReference type="InterPro" id="IPR051201">
    <property type="entry name" value="Chloro_Bact_Ser_Proteases"/>
</dbReference>
<keyword evidence="3" id="KW-0378">Hydrolase</keyword>
<gene>
    <name evidence="4" type="ORF">WJX72_007234</name>
</gene>
<reference evidence="4 5" key="1">
    <citation type="journal article" date="2024" name="Nat. Commun.">
        <title>Phylogenomics reveals the evolutionary origins of lichenization in chlorophyte algae.</title>
        <authorList>
            <person name="Puginier C."/>
            <person name="Libourel C."/>
            <person name="Otte J."/>
            <person name="Skaloud P."/>
            <person name="Haon M."/>
            <person name="Grisel S."/>
            <person name="Petersen M."/>
            <person name="Berrin J.G."/>
            <person name="Delaux P.M."/>
            <person name="Dal Grande F."/>
            <person name="Keller J."/>
        </authorList>
    </citation>
    <scope>NUCLEOTIDE SEQUENCE [LARGE SCALE GENOMIC DNA]</scope>
    <source>
        <strain evidence="4 5">SAG 2043</strain>
    </source>
</reference>
<dbReference type="InterPro" id="IPR001940">
    <property type="entry name" value="Peptidase_S1C"/>
</dbReference>
<dbReference type="InterPro" id="IPR009003">
    <property type="entry name" value="Peptidase_S1_PA"/>
</dbReference>
<evidence type="ECO:0000313" key="4">
    <source>
        <dbReference type="EMBL" id="KAK9806912.1"/>
    </source>
</evidence>
<proteinExistence type="inferred from homology"/>
<comment type="caution">
    <text evidence="4">The sequence shown here is derived from an EMBL/GenBank/DDBJ whole genome shotgun (WGS) entry which is preliminary data.</text>
</comment>
<dbReference type="GO" id="GO:0004252">
    <property type="term" value="F:serine-type endopeptidase activity"/>
    <property type="evidence" value="ECO:0007669"/>
    <property type="project" value="InterPro"/>
</dbReference>
<evidence type="ECO:0008006" key="6">
    <source>
        <dbReference type="Google" id="ProtNLM"/>
    </source>
</evidence>
<organism evidence="4 5">
    <name type="scientific">[Myrmecia] bisecta</name>
    <dbReference type="NCBI Taxonomy" id="41462"/>
    <lineage>
        <taxon>Eukaryota</taxon>
        <taxon>Viridiplantae</taxon>
        <taxon>Chlorophyta</taxon>
        <taxon>core chlorophytes</taxon>
        <taxon>Trebouxiophyceae</taxon>
        <taxon>Trebouxiales</taxon>
        <taxon>Trebouxiaceae</taxon>
        <taxon>Myrmecia</taxon>
    </lineage>
</organism>
<keyword evidence="5" id="KW-1185">Reference proteome</keyword>
<dbReference type="PANTHER" id="PTHR43343:SF6">
    <property type="entry name" value="PROTEASE DO-LIKE 5, CHLOROPLASTIC ISOFORM X1"/>
    <property type="match status" value="1"/>
</dbReference>
<dbReference type="AlphaFoldDB" id="A0AAW1PDD6"/>
<dbReference type="InterPro" id="IPR043504">
    <property type="entry name" value="Peptidase_S1_PA_chymotrypsin"/>
</dbReference>
<accession>A0AAW1PDD6</accession>
<dbReference type="SUPFAM" id="SSF50494">
    <property type="entry name" value="Trypsin-like serine proteases"/>
    <property type="match status" value="1"/>
</dbReference>